<accession>A0A4C2A1W9</accession>
<feature type="compositionally biased region" description="Basic residues" evidence="1">
    <location>
        <begin position="242"/>
        <end position="251"/>
    </location>
</feature>
<keyword evidence="3" id="KW-1185">Reference proteome</keyword>
<dbReference type="AlphaFoldDB" id="A0A4C2A1W9"/>
<reference evidence="2 3" key="1">
    <citation type="journal article" date="2019" name="Commun. Biol.">
        <title>The bagworm genome reveals a unique fibroin gene that provides high tensile strength.</title>
        <authorList>
            <person name="Kono N."/>
            <person name="Nakamura H."/>
            <person name="Ohtoshi R."/>
            <person name="Tomita M."/>
            <person name="Numata K."/>
            <person name="Arakawa K."/>
        </authorList>
    </citation>
    <scope>NUCLEOTIDE SEQUENCE [LARGE SCALE GENOMIC DNA]</scope>
</reference>
<organism evidence="2 3">
    <name type="scientific">Eumeta variegata</name>
    <name type="common">Bagworm moth</name>
    <name type="synonym">Eumeta japonica</name>
    <dbReference type="NCBI Taxonomy" id="151549"/>
    <lineage>
        <taxon>Eukaryota</taxon>
        <taxon>Metazoa</taxon>
        <taxon>Ecdysozoa</taxon>
        <taxon>Arthropoda</taxon>
        <taxon>Hexapoda</taxon>
        <taxon>Insecta</taxon>
        <taxon>Pterygota</taxon>
        <taxon>Neoptera</taxon>
        <taxon>Endopterygota</taxon>
        <taxon>Lepidoptera</taxon>
        <taxon>Glossata</taxon>
        <taxon>Ditrysia</taxon>
        <taxon>Tineoidea</taxon>
        <taxon>Psychidae</taxon>
        <taxon>Oiketicinae</taxon>
        <taxon>Eumeta</taxon>
    </lineage>
</organism>
<dbReference type="Proteomes" id="UP000299102">
    <property type="component" value="Unassembled WGS sequence"/>
</dbReference>
<evidence type="ECO:0000256" key="1">
    <source>
        <dbReference type="SAM" id="MobiDB-lite"/>
    </source>
</evidence>
<evidence type="ECO:0000313" key="3">
    <source>
        <dbReference type="Proteomes" id="UP000299102"/>
    </source>
</evidence>
<comment type="caution">
    <text evidence="2">The sequence shown here is derived from an EMBL/GenBank/DDBJ whole genome shotgun (WGS) entry which is preliminary data.</text>
</comment>
<sequence>MPFLRTAISAVPSTCEVGDRIAFKGSVIQRDALKQTVIWSIKTNTRAEGFPFKENRKGTPPAPRPFQSQQVPARIRDVYVNVIIPKEYYRAGGFDVNRFTGHWSPPLSRSSRVHTFPPPPPVRANGRTDQDVGCKYTQSRACVAYSVRARLISLAHSQDFAMRTFSHNRSVLAIAEAVSERGALPELYPHEKLTVPLVLIHPTPPAEQFIISAVTGRCKNAVKYHRCGQARFGTRPSAARKPGARYHRARRMQPSLAEIDDR</sequence>
<evidence type="ECO:0000313" key="2">
    <source>
        <dbReference type="EMBL" id="GBP94018.1"/>
    </source>
</evidence>
<name>A0A4C2A1W9_EUMVA</name>
<feature type="region of interest" description="Disordered" evidence="1">
    <location>
        <begin position="233"/>
        <end position="262"/>
    </location>
</feature>
<proteinExistence type="predicted"/>
<gene>
    <name evidence="2" type="ORF">EVAR_90729_1</name>
</gene>
<dbReference type="EMBL" id="BGZK01002446">
    <property type="protein sequence ID" value="GBP94018.1"/>
    <property type="molecule type" value="Genomic_DNA"/>
</dbReference>
<feature type="region of interest" description="Disordered" evidence="1">
    <location>
        <begin position="108"/>
        <end position="130"/>
    </location>
</feature>
<protein>
    <submittedName>
        <fullName evidence="2">Uncharacterized protein</fullName>
    </submittedName>
</protein>